<dbReference type="SUPFAM" id="SSF51735">
    <property type="entry name" value="NAD(P)-binding Rossmann-fold domains"/>
    <property type="match status" value="1"/>
</dbReference>
<organism evidence="4 5">
    <name type="scientific">Fistulifera solaris</name>
    <name type="common">Oleaginous diatom</name>
    <dbReference type="NCBI Taxonomy" id="1519565"/>
    <lineage>
        <taxon>Eukaryota</taxon>
        <taxon>Sar</taxon>
        <taxon>Stramenopiles</taxon>
        <taxon>Ochrophyta</taxon>
        <taxon>Bacillariophyta</taxon>
        <taxon>Bacillariophyceae</taxon>
        <taxon>Bacillariophycidae</taxon>
        <taxon>Naviculales</taxon>
        <taxon>Naviculaceae</taxon>
        <taxon>Fistulifera</taxon>
    </lineage>
</organism>
<feature type="transmembrane region" description="Helical" evidence="2">
    <location>
        <begin position="12"/>
        <end position="39"/>
    </location>
</feature>
<comment type="similarity">
    <text evidence="1">Belongs to the saccharopine dehydrogenase family.</text>
</comment>
<evidence type="ECO:0000313" key="5">
    <source>
        <dbReference type="Proteomes" id="UP000198406"/>
    </source>
</evidence>
<keyword evidence="2" id="KW-1133">Transmembrane helix</keyword>
<evidence type="ECO:0000256" key="1">
    <source>
        <dbReference type="ARBA" id="ARBA00038048"/>
    </source>
</evidence>
<sequence>MNPATERKLPVIPWSTFVAVTAVALPIWSVVVLPFAIVYQLGRKLFTRKPPEISIDSGYQVDQVVDRSERPYDIVVLGATGFVGKLAARHLAEAYKHGSLKWAIAGRSESKLQSVLKELADELNQPELIRIPIIVVDTSIPATMPKLVSCTKTVVTTTGPYALLGNSVVEFCAKFGTNYVDITGEISWIKAMMDRWQSTAEQTGAILVPLCGHDSVPWDLLVQQMQQELMKQGEELAQVECWDFTVGGVPGGTLATMFAMLEGLVTIPEPKSNPFYRLKDGYVSDSKTTADLPLTLTKRHSPVGSIWSMPFVMAPVNAAVVEWSQAQRRHKSPLVYRETSACADWKSAVTMYFGMIMFGGMLLNPITSYLLKNYVLPKSGGGPSSKDMLKKHFLNVHAKGVGSKGTVLHAQWYWSQDAGCWETAKSLVESGLCLALDQTAVTKGGFYPPSLALGDHLLHRLRKQGTFFSCNVVDPLIEQK</sequence>
<dbReference type="OrthoDB" id="10268090at2759"/>
<dbReference type="Gene3D" id="3.40.50.720">
    <property type="entry name" value="NAD(P)-binding Rossmann-like Domain"/>
    <property type="match status" value="1"/>
</dbReference>
<dbReference type="AlphaFoldDB" id="A0A1Z5KA83"/>
<keyword evidence="5" id="KW-1185">Reference proteome</keyword>
<dbReference type="GO" id="GO:0009247">
    <property type="term" value="P:glycolipid biosynthetic process"/>
    <property type="evidence" value="ECO:0007669"/>
    <property type="project" value="TreeGrafter"/>
</dbReference>
<evidence type="ECO:0000313" key="4">
    <source>
        <dbReference type="EMBL" id="GAX23106.1"/>
    </source>
</evidence>
<dbReference type="GO" id="GO:0005739">
    <property type="term" value="C:mitochondrion"/>
    <property type="evidence" value="ECO:0007669"/>
    <property type="project" value="TreeGrafter"/>
</dbReference>
<dbReference type="InParanoid" id="A0A1Z5KA83"/>
<dbReference type="PANTHER" id="PTHR12286:SF5">
    <property type="entry name" value="SACCHAROPINE DEHYDROGENASE-LIKE OXIDOREDUCTASE"/>
    <property type="match status" value="1"/>
</dbReference>
<accession>A0A1Z5KA83</accession>
<evidence type="ECO:0000256" key="2">
    <source>
        <dbReference type="SAM" id="Phobius"/>
    </source>
</evidence>
<proteinExistence type="inferred from homology"/>
<dbReference type="GO" id="GO:0005886">
    <property type="term" value="C:plasma membrane"/>
    <property type="evidence" value="ECO:0007669"/>
    <property type="project" value="TreeGrafter"/>
</dbReference>
<dbReference type="PANTHER" id="PTHR12286">
    <property type="entry name" value="SACCHAROPINE DEHYDROGENASE-LIKE OXIDOREDUCTASE"/>
    <property type="match status" value="1"/>
</dbReference>
<dbReference type="InterPro" id="IPR005097">
    <property type="entry name" value="Sacchrp_dh_NADP-bd"/>
</dbReference>
<gene>
    <name evidence="4" type="ORF">FisN_25Lh055</name>
</gene>
<keyword evidence="2" id="KW-0472">Membrane</keyword>
<name>A0A1Z5KA83_FISSO</name>
<dbReference type="Proteomes" id="UP000198406">
    <property type="component" value="Unassembled WGS sequence"/>
</dbReference>
<dbReference type="InterPro" id="IPR036291">
    <property type="entry name" value="NAD(P)-bd_dom_sf"/>
</dbReference>
<dbReference type="EMBL" id="BDSP01000195">
    <property type="protein sequence ID" value="GAX23106.1"/>
    <property type="molecule type" value="Genomic_DNA"/>
</dbReference>
<dbReference type="Pfam" id="PF03435">
    <property type="entry name" value="Sacchrp_dh_NADP"/>
    <property type="match status" value="1"/>
</dbReference>
<evidence type="ECO:0000259" key="3">
    <source>
        <dbReference type="Pfam" id="PF03435"/>
    </source>
</evidence>
<keyword evidence="2" id="KW-0812">Transmembrane</keyword>
<dbReference type="InterPro" id="IPR051276">
    <property type="entry name" value="Saccharopine_DH-like_oxidrdct"/>
</dbReference>
<dbReference type="GO" id="GO:0005811">
    <property type="term" value="C:lipid droplet"/>
    <property type="evidence" value="ECO:0007669"/>
    <property type="project" value="TreeGrafter"/>
</dbReference>
<comment type="caution">
    <text evidence="4">The sequence shown here is derived from an EMBL/GenBank/DDBJ whole genome shotgun (WGS) entry which is preliminary data.</text>
</comment>
<feature type="domain" description="Saccharopine dehydrogenase NADP binding" evidence="3">
    <location>
        <begin position="74"/>
        <end position="204"/>
    </location>
</feature>
<reference evidence="4 5" key="1">
    <citation type="journal article" date="2015" name="Plant Cell">
        <title>Oil accumulation by the oleaginous diatom Fistulifera solaris as revealed by the genome and transcriptome.</title>
        <authorList>
            <person name="Tanaka T."/>
            <person name="Maeda Y."/>
            <person name="Veluchamy A."/>
            <person name="Tanaka M."/>
            <person name="Abida H."/>
            <person name="Marechal E."/>
            <person name="Bowler C."/>
            <person name="Muto M."/>
            <person name="Sunaga Y."/>
            <person name="Tanaka M."/>
            <person name="Yoshino T."/>
            <person name="Taniguchi T."/>
            <person name="Fukuda Y."/>
            <person name="Nemoto M."/>
            <person name="Matsumoto M."/>
            <person name="Wong P.S."/>
            <person name="Aburatani S."/>
            <person name="Fujibuchi W."/>
        </authorList>
    </citation>
    <scope>NUCLEOTIDE SEQUENCE [LARGE SCALE GENOMIC DNA]</scope>
    <source>
        <strain evidence="4 5">JPCC DA0580</strain>
    </source>
</reference>
<protein>
    <recommendedName>
        <fullName evidence="3">Saccharopine dehydrogenase NADP binding domain-containing protein</fullName>
    </recommendedName>
</protein>